<evidence type="ECO:0008006" key="3">
    <source>
        <dbReference type="Google" id="ProtNLM"/>
    </source>
</evidence>
<evidence type="ECO:0000313" key="2">
    <source>
        <dbReference type="Proteomes" id="UP000295260"/>
    </source>
</evidence>
<dbReference type="RefSeq" id="WP_133532628.1">
    <property type="nucleotide sequence ID" value="NZ_SNXR01000012.1"/>
</dbReference>
<accession>A0A4R6QEJ8</accession>
<dbReference type="Proteomes" id="UP000295260">
    <property type="component" value="Unassembled WGS sequence"/>
</dbReference>
<dbReference type="EMBL" id="SNXR01000012">
    <property type="protein sequence ID" value="TDP60353.1"/>
    <property type="molecule type" value="Genomic_DNA"/>
</dbReference>
<comment type="caution">
    <text evidence="1">The sequence shown here is derived from an EMBL/GenBank/DDBJ whole genome shotgun (WGS) entry which is preliminary data.</text>
</comment>
<sequence length="883" mass="102357">MRFKIYLFLLMFYSVNLHSQELKGKVIDEMQRPISNANIQLLKLENNELITFSKSNEIGFFSFKIKEISFPLVLKITHFFYEKQELEIFSLKDLNVVLKERVNELKEVVIEKKQQDIVEKNDTLTYNLNNLLVGSELKLKDILEKLPGITIDNNKKIKFKGVIIDNLLIDGDEFFKNNHQLAIENLTAEMIEKIQMLKNYKDLSNIDGFENNGQTALNIGIKKKFRDLFKGNFDAEGGIKERYKLHSNLYNFGKKSKLNIITDFNNLNENIFSPIDYIEMRKIAGKNLLVDKFSTGITTSNENGLPPFIFSQDNINTISTKNNTVNFAKKPTKNKRFEFISILNQTRLTENNKSLQTFLDRVSSAILDDYQSIGKSLYSSNIIKFENKINDKDYFQTNGYLFMSMDEQNQDLNNVIVDNQDQTLFKNQTELNSLKVGFNGTYKSKISKIFLIEGAVFNDYSFNKTDKNFISNKNFIGFDFDEKNINQTTNYQWISFGVKAKASIKLKKSDLIVKFNSIIDNETLTNNSNISSDYKFKDTFSILSNNLSVSFSSTLTKKIKSTIGVEYVNNNQFKPNTFNEKINLILPSINLSFKILEKFSCFIGYSMKQNNPNINNFISGNLLENQRTFWLKSSLRSQEMLSDNFNTGLFYTDITKNIFANFFVMYNDNRNQIINNFINSNIVTQQEYRYIDYGNSLIFNSFFSKKLKTIPLAVNFSATNTFSNSKTLTNNLLNDNSFNQNSFDFSLKSYFKNKINFDIGIIHLSNFNSFEAQNSLNKSKLITTSPFIKLDGTLFSKKINWKLNTTYHIFNSSFSNSNPILDTSFKINYITKSKLNFYLNSNNIFNIRENNFKNNFMQNDLMTQQIIMNTLSGFINLGITYSY</sequence>
<keyword evidence="2" id="KW-1185">Reference proteome</keyword>
<evidence type="ECO:0000313" key="1">
    <source>
        <dbReference type="EMBL" id="TDP60353.1"/>
    </source>
</evidence>
<gene>
    <name evidence="1" type="ORF">BC748_1339</name>
</gene>
<proteinExistence type="predicted"/>
<dbReference type="OrthoDB" id="603275at2"/>
<dbReference type="AlphaFoldDB" id="A0A4R6QEJ8"/>
<reference evidence="1 2" key="1">
    <citation type="submission" date="2019-03" db="EMBL/GenBank/DDBJ databases">
        <title>Genomic Encyclopedia of Archaeal and Bacterial Type Strains, Phase II (KMG-II): from individual species to whole genera.</title>
        <authorList>
            <person name="Goeker M."/>
        </authorList>
    </citation>
    <scope>NUCLEOTIDE SEQUENCE [LARGE SCALE GENOMIC DNA]</scope>
    <source>
        <strain evidence="1 2">DSM 25687</strain>
    </source>
</reference>
<protein>
    <recommendedName>
        <fullName evidence="3">Carboxypeptidase-like protein</fullName>
    </recommendedName>
</protein>
<organism evidence="1 2">
    <name type="scientific">Flavobacterium dankookense</name>
    <dbReference type="NCBI Taxonomy" id="706186"/>
    <lineage>
        <taxon>Bacteria</taxon>
        <taxon>Pseudomonadati</taxon>
        <taxon>Bacteroidota</taxon>
        <taxon>Flavobacteriia</taxon>
        <taxon>Flavobacteriales</taxon>
        <taxon>Flavobacteriaceae</taxon>
        <taxon>Flavobacterium</taxon>
    </lineage>
</organism>
<dbReference type="SUPFAM" id="SSF56935">
    <property type="entry name" value="Porins"/>
    <property type="match status" value="1"/>
</dbReference>
<name>A0A4R6QEJ8_9FLAO</name>